<feature type="domain" description="Integrase catalytic" evidence="1">
    <location>
        <begin position="474"/>
        <end position="602"/>
    </location>
</feature>
<reference evidence="2" key="1">
    <citation type="journal article" date="2019" name="Sci. Rep.">
        <title>Draft genome of Tanacetum cinerariifolium, the natural source of mosquito coil.</title>
        <authorList>
            <person name="Yamashiro T."/>
            <person name="Shiraishi A."/>
            <person name="Satake H."/>
            <person name="Nakayama K."/>
        </authorList>
    </citation>
    <scope>NUCLEOTIDE SEQUENCE</scope>
</reference>
<dbReference type="InterPro" id="IPR012337">
    <property type="entry name" value="RNaseH-like_sf"/>
</dbReference>
<gene>
    <name evidence="2" type="ORF">Tci_057020</name>
</gene>
<dbReference type="EMBL" id="BKCJ010009024">
    <property type="protein sequence ID" value="GEU85042.1"/>
    <property type="molecule type" value="Genomic_DNA"/>
</dbReference>
<sequence>MSRKRVLMLDKDSESIDNTKYRGIIGSLLYLTASRTNIMFSVCLGARFQEDHKVSLLEVVKPIFRMDNPNITMEEYIRLEEEKAHRRDFETRLAKIYRREVHRLQVFDFKGLTNLMAKGLRGRMLMELTDAQGQSMLTIRAWRRLFQIRGPLVHELILEFFSTFRLIACSIARKSQAPKKVTVTDLFYLRGMGIYMELDDTWAWAALGLERQHVAAAGALEAAEDARVADEGAQAVLAPIQAPQLPYPAADHLGLWHKEQAWQEDTAYLCLHITKDHEGMKINTPYPEGTYTQEYLKGDAPDSCILALKKGSNDLGGAREGKQYDQEKHAIMEAKSNSVDGSKQSILKALDEGYSSKNYIRRCLRALNPKWRAKVTAIEESKDLTSLSLDELIGNLKAKKESSDEYCSTFVNEDEEYAMAVRDFKKFVKRRENVQNHRKTRTKELLLEALGAIAVKKMMRRKQAHASHKAKNVVSTSRYLELLHMDLFGPFVVWSYGGNGYTLVTVDDYSRYTWTRFLKDKTEAFDQFERFSRKIQNQLGCLIVSIRINHGREFDNEVQFREFCNANGLTHNFSAPRTPQSNGMVERKNRTLQEMSRTMLNE</sequence>
<evidence type="ECO:0000259" key="1">
    <source>
        <dbReference type="PROSITE" id="PS50994"/>
    </source>
</evidence>
<proteinExistence type="predicted"/>
<dbReference type="Gene3D" id="3.30.420.10">
    <property type="entry name" value="Ribonuclease H-like superfamily/Ribonuclease H"/>
    <property type="match status" value="1"/>
</dbReference>
<protein>
    <submittedName>
        <fullName evidence="2">Retrovirus-related Pol polyprotein from transposon TNT 1-94</fullName>
    </submittedName>
</protein>
<dbReference type="GO" id="GO:0003676">
    <property type="term" value="F:nucleic acid binding"/>
    <property type="evidence" value="ECO:0007669"/>
    <property type="project" value="InterPro"/>
</dbReference>
<dbReference type="PANTHER" id="PTHR42648">
    <property type="entry name" value="TRANSPOSASE, PUTATIVE-RELATED"/>
    <property type="match status" value="1"/>
</dbReference>
<dbReference type="InterPro" id="IPR001584">
    <property type="entry name" value="Integrase_cat-core"/>
</dbReference>
<organism evidence="2">
    <name type="scientific">Tanacetum cinerariifolium</name>
    <name type="common">Dalmatian daisy</name>
    <name type="synonym">Chrysanthemum cinerariifolium</name>
    <dbReference type="NCBI Taxonomy" id="118510"/>
    <lineage>
        <taxon>Eukaryota</taxon>
        <taxon>Viridiplantae</taxon>
        <taxon>Streptophyta</taxon>
        <taxon>Embryophyta</taxon>
        <taxon>Tracheophyta</taxon>
        <taxon>Spermatophyta</taxon>
        <taxon>Magnoliopsida</taxon>
        <taxon>eudicotyledons</taxon>
        <taxon>Gunneridae</taxon>
        <taxon>Pentapetalae</taxon>
        <taxon>asterids</taxon>
        <taxon>campanulids</taxon>
        <taxon>Asterales</taxon>
        <taxon>Asteraceae</taxon>
        <taxon>Asteroideae</taxon>
        <taxon>Anthemideae</taxon>
        <taxon>Anthemidinae</taxon>
        <taxon>Tanacetum</taxon>
    </lineage>
</organism>
<evidence type="ECO:0000313" key="2">
    <source>
        <dbReference type="EMBL" id="GEU85042.1"/>
    </source>
</evidence>
<dbReference type="InterPro" id="IPR039537">
    <property type="entry name" value="Retrotran_Ty1/copia-like"/>
</dbReference>
<dbReference type="AlphaFoldDB" id="A0A6L2NIS4"/>
<dbReference type="GO" id="GO:0015074">
    <property type="term" value="P:DNA integration"/>
    <property type="evidence" value="ECO:0007669"/>
    <property type="project" value="InterPro"/>
</dbReference>
<comment type="caution">
    <text evidence="2">The sequence shown here is derived from an EMBL/GenBank/DDBJ whole genome shotgun (WGS) entry which is preliminary data.</text>
</comment>
<dbReference type="Pfam" id="PF00665">
    <property type="entry name" value="rve"/>
    <property type="match status" value="1"/>
</dbReference>
<dbReference type="PANTHER" id="PTHR42648:SF21">
    <property type="entry name" value="CYSTEINE-RICH RLK (RECEPTOR-LIKE PROTEIN KINASE) 8"/>
    <property type="match status" value="1"/>
</dbReference>
<dbReference type="SUPFAM" id="SSF53098">
    <property type="entry name" value="Ribonuclease H-like"/>
    <property type="match status" value="1"/>
</dbReference>
<dbReference type="InterPro" id="IPR036397">
    <property type="entry name" value="RNaseH_sf"/>
</dbReference>
<name>A0A6L2NIS4_TANCI</name>
<accession>A0A6L2NIS4</accession>
<dbReference type="PROSITE" id="PS50994">
    <property type="entry name" value="INTEGRASE"/>
    <property type="match status" value="1"/>
</dbReference>